<organism evidence="1 2">
    <name type="scientific">Candidatus Nealsonbacteria bacterium CG23_combo_of_CG06-09_8_20_14_all_40_13</name>
    <dbReference type="NCBI Taxonomy" id="1974724"/>
    <lineage>
        <taxon>Bacteria</taxon>
        <taxon>Candidatus Nealsoniibacteriota</taxon>
    </lineage>
</organism>
<reference evidence="1 2" key="1">
    <citation type="submission" date="2017-09" db="EMBL/GenBank/DDBJ databases">
        <title>Depth-based differentiation of microbial function through sediment-hosted aquifers and enrichment of novel symbionts in the deep terrestrial subsurface.</title>
        <authorList>
            <person name="Probst A.J."/>
            <person name="Ladd B."/>
            <person name="Jarett J.K."/>
            <person name="Geller-Mcgrath D.E."/>
            <person name="Sieber C.M."/>
            <person name="Emerson J.B."/>
            <person name="Anantharaman K."/>
            <person name="Thomas B.C."/>
            <person name="Malmstrom R."/>
            <person name="Stieglmeier M."/>
            <person name="Klingl A."/>
            <person name="Woyke T."/>
            <person name="Ryan C.M."/>
            <person name="Banfield J.F."/>
        </authorList>
    </citation>
    <scope>NUCLEOTIDE SEQUENCE [LARGE SCALE GENOMIC DNA]</scope>
    <source>
        <strain evidence="1">CG23_combo_of_CG06-09_8_20_14_all_40_13</strain>
    </source>
</reference>
<evidence type="ECO:0000313" key="1">
    <source>
        <dbReference type="EMBL" id="PIP21870.1"/>
    </source>
</evidence>
<dbReference type="EMBL" id="PCRM01000011">
    <property type="protein sequence ID" value="PIP21870.1"/>
    <property type="molecule type" value="Genomic_DNA"/>
</dbReference>
<comment type="caution">
    <text evidence="1">The sequence shown here is derived from an EMBL/GenBank/DDBJ whole genome shotgun (WGS) entry which is preliminary data.</text>
</comment>
<dbReference type="AlphaFoldDB" id="A0A2G9YRK5"/>
<protein>
    <recommendedName>
        <fullName evidence="3">DUF86 domain-containing protein</fullName>
    </recommendedName>
</protein>
<accession>A0A2G9YRK5</accession>
<sequence length="135" mass="15678">MKTAKAIFKAIFNIFSLIFRKSRKKGKIDKEYSRSCWHKIENLVATNQISDLKNALILADNLMDYVMKANNCGDNLGQRLKNHQGKFNPATYQLIWKGHKLRNQLVHEIDAEIFHFQIKQSIEDFKQGLEELGAL</sequence>
<name>A0A2G9YRK5_9BACT</name>
<dbReference type="Proteomes" id="UP000231567">
    <property type="component" value="Unassembled WGS sequence"/>
</dbReference>
<gene>
    <name evidence="1" type="ORF">COX39_00635</name>
</gene>
<proteinExistence type="predicted"/>
<evidence type="ECO:0008006" key="3">
    <source>
        <dbReference type="Google" id="ProtNLM"/>
    </source>
</evidence>
<evidence type="ECO:0000313" key="2">
    <source>
        <dbReference type="Proteomes" id="UP000231567"/>
    </source>
</evidence>